<name>A0A1J0WGS7_9RHOB</name>
<organism evidence="1 2">
    <name type="scientific">Sulfitobacter alexandrii</name>
    <dbReference type="NCBI Taxonomy" id="1917485"/>
    <lineage>
        <taxon>Bacteria</taxon>
        <taxon>Pseudomonadati</taxon>
        <taxon>Pseudomonadota</taxon>
        <taxon>Alphaproteobacteria</taxon>
        <taxon>Rhodobacterales</taxon>
        <taxon>Roseobacteraceae</taxon>
        <taxon>Sulfitobacter</taxon>
    </lineage>
</organism>
<dbReference type="OrthoDB" id="9802794at2"/>
<dbReference type="AlphaFoldDB" id="A0A1J0WGS7"/>
<dbReference type="KEGG" id="suam:BOO69_07830"/>
<dbReference type="EMBL" id="CP018076">
    <property type="protein sequence ID" value="APE43334.1"/>
    <property type="molecule type" value="Genomic_DNA"/>
</dbReference>
<evidence type="ECO:0000313" key="1">
    <source>
        <dbReference type="EMBL" id="APE43334.1"/>
    </source>
</evidence>
<dbReference type="STRING" id="1917485.BOO69_07830"/>
<accession>A0A1J0WGS7</accession>
<dbReference type="Proteomes" id="UP000181897">
    <property type="component" value="Chromosome"/>
</dbReference>
<dbReference type="RefSeq" id="WP_071971666.1">
    <property type="nucleotide sequence ID" value="NZ_CP018076.1"/>
</dbReference>
<proteinExistence type="predicted"/>
<gene>
    <name evidence="1" type="ORF">BOO69_07830</name>
</gene>
<dbReference type="Gene3D" id="3.40.50.620">
    <property type="entry name" value="HUPs"/>
    <property type="match status" value="1"/>
</dbReference>
<reference evidence="1 2" key="1">
    <citation type="submission" date="2016-11" db="EMBL/GenBank/DDBJ databases">
        <title>Complete genome sequence of Sulfitobacter sp. AM1-D1, a toxic bacteria associated with marine dinoflagellate Alexandrium minutum in East China Sea.</title>
        <authorList>
            <person name="Yang Q."/>
            <person name="Zhang X."/>
            <person name="Tian X."/>
        </authorList>
    </citation>
    <scope>NUCLEOTIDE SEQUENCE [LARGE SCALE GENOMIC DNA]</scope>
    <source>
        <strain evidence="1 2">AM1-D1</strain>
    </source>
</reference>
<protein>
    <submittedName>
        <fullName evidence="1">Uncharacterized protein</fullName>
    </submittedName>
</protein>
<dbReference type="InterPro" id="IPR014729">
    <property type="entry name" value="Rossmann-like_a/b/a_fold"/>
</dbReference>
<sequence>MISPAPHRVLLTYGIFDDMGPDCSARLRRLGALGRDVIVGCATDTFCRRSGLAVTTPYALRRMRLERTRFVSHVIGQECWDQLRTDIVNYNVDVLALGDVPPGVDLSALRDIVHLVSLPWAAGEAGVEMTRRAS</sequence>
<keyword evidence="2" id="KW-1185">Reference proteome</keyword>
<evidence type="ECO:0000313" key="2">
    <source>
        <dbReference type="Proteomes" id="UP000181897"/>
    </source>
</evidence>